<keyword evidence="3 5" id="KW-0328">Glycosyltransferase</keyword>
<dbReference type="FunFam" id="3.20.20.70:FF:000030">
    <property type="entry name" value="Nicotinate-nucleotide pyrophosphorylase, carboxylating"/>
    <property type="match status" value="1"/>
</dbReference>
<dbReference type="PANTHER" id="PTHR32179">
    <property type="entry name" value="NICOTINATE-NUCLEOTIDE PYROPHOSPHORYLASE [CARBOXYLATING]"/>
    <property type="match status" value="1"/>
</dbReference>
<evidence type="ECO:0000256" key="1">
    <source>
        <dbReference type="ARBA" id="ARBA00009400"/>
    </source>
</evidence>
<dbReference type="NCBIfam" id="TIGR01334">
    <property type="entry name" value="modD"/>
    <property type="match status" value="1"/>
</dbReference>
<protein>
    <recommendedName>
        <fullName evidence="2">Putative pyrophosphorylase ModD</fullName>
    </recommendedName>
</protein>
<dbReference type="InterPro" id="IPR022412">
    <property type="entry name" value="Quinolinate_PRibosylTrfase_N"/>
</dbReference>
<evidence type="ECO:0000256" key="5">
    <source>
        <dbReference type="PIRNR" id="PIRNR006250"/>
    </source>
</evidence>
<dbReference type="InterPro" id="IPR013785">
    <property type="entry name" value="Aldolase_TIM"/>
</dbReference>
<organism evidence="8 9">
    <name type="scientific">Ciceribacter lividus</name>
    <dbReference type="NCBI Taxonomy" id="1197950"/>
    <lineage>
        <taxon>Bacteria</taxon>
        <taxon>Pseudomonadati</taxon>
        <taxon>Pseudomonadota</taxon>
        <taxon>Alphaproteobacteria</taxon>
        <taxon>Hyphomicrobiales</taxon>
        <taxon>Rhizobiaceae</taxon>
        <taxon>Ciceribacter</taxon>
    </lineage>
</organism>
<dbReference type="Gene3D" id="3.20.20.70">
    <property type="entry name" value="Aldolase class I"/>
    <property type="match status" value="1"/>
</dbReference>
<dbReference type="InterPro" id="IPR027277">
    <property type="entry name" value="NadC/ModD"/>
</dbReference>
<dbReference type="SUPFAM" id="SSF51690">
    <property type="entry name" value="Nicotinate/Quinolinate PRTase C-terminal domain-like"/>
    <property type="match status" value="1"/>
</dbReference>
<dbReference type="GO" id="GO:0009435">
    <property type="term" value="P:NAD+ biosynthetic process"/>
    <property type="evidence" value="ECO:0007669"/>
    <property type="project" value="InterPro"/>
</dbReference>
<dbReference type="PANTHER" id="PTHR32179:SF4">
    <property type="entry name" value="PYROPHOSPHORYLASE MODD-RELATED"/>
    <property type="match status" value="1"/>
</dbReference>
<gene>
    <name evidence="8" type="ORF">DFR48_1079</name>
</gene>
<dbReference type="CDD" id="cd01573">
    <property type="entry name" value="modD_like"/>
    <property type="match status" value="1"/>
</dbReference>
<evidence type="ECO:0000256" key="2">
    <source>
        <dbReference type="ARBA" id="ARBA00019205"/>
    </source>
</evidence>
<dbReference type="GO" id="GO:0005737">
    <property type="term" value="C:cytoplasm"/>
    <property type="evidence" value="ECO:0007669"/>
    <property type="project" value="TreeGrafter"/>
</dbReference>
<keyword evidence="4 5" id="KW-0808">Transferase</keyword>
<dbReference type="Gene3D" id="3.90.1170.20">
    <property type="entry name" value="Quinolinate phosphoribosyl transferase, N-terminal domain"/>
    <property type="match status" value="1"/>
</dbReference>
<dbReference type="Pfam" id="PF01729">
    <property type="entry name" value="QRPTase_C"/>
    <property type="match status" value="1"/>
</dbReference>
<dbReference type="Pfam" id="PF02749">
    <property type="entry name" value="QRPTase_N"/>
    <property type="match status" value="1"/>
</dbReference>
<comment type="caution">
    <text evidence="8">The sequence shown here is derived from an EMBL/GenBank/DDBJ whole genome shotgun (WGS) entry which is preliminary data.</text>
</comment>
<evidence type="ECO:0000259" key="6">
    <source>
        <dbReference type="Pfam" id="PF01729"/>
    </source>
</evidence>
<dbReference type="InterPro" id="IPR036068">
    <property type="entry name" value="Nicotinate_pribotase-like_C"/>
</dbReference>
<evidence type="ECO:0000313" key="8">
    <source>
        <dbReference type="EMBL" id="RCW23141.1"/>
    </source>
</evidence>
<comment type="similarity">
    <text evidence="1 5">Belongs to the NadC/ModD family.</text>
</comment>
<dbReference type="InterPro" id="IPR037128">
    <property type="entry name" value="Quinolinate_PRibosylTase_N_sf"/>
</dbReference>
<evidence type="ECO:0000313" key="9">
    <source>
        <dbReference type="Proteomes" id="UP000252582"/>
    </source>
</evidence>
<dbReference type="SUPFAM" id="SSF54675">
    <property type="entry name" value="Nicotinate/Quinolinate PRTase N-terminal domain-like"/>
    <property type="match status" value="1"/>
</dbReference>
<evidence type="ECO:0000259" key="7">
    <source>
        <dbReference type="Pfam" id="PF02749"/>
    </source>
</evidence>
<dbReference type="GO" id="GO:0004514">
    <property type="term" value="F:nicotinate-nucleotide diphosphorylase (carboxylating) activity"/>
    <property type="evidence" value="ECO:0007669"/>
    <property type="project" value="InterPro"/>
</dbReference>
<sequence length="279" mass="29986">MSRLSDSLLDQLLLQDVPLGDLTTEGLGIGARSAEITYCARNPMVLCGSEEAGRMLEMRGVRIDHLLPSGRMLAAGEIFLSAQGSAQSLHAVWKISQTLVEYLSGIATRTRRIVDAARNVAPETVIACTRKNFPGTKEVSIRAIRAGGGIMHRLGLSETILVFPEHLAFVDEPPDIWMTKLRAQAPEKKIVVEAATVEAAEQLIACGADVIQLEKFSPQETAVVVDLARRQRPSPVVAVAGGVTEDNVGAFVETGCRLIVTSAPFFGKPCDVKVTLKPC</sequence>
<dbReference type="Proteomes" id="UP000252582">
    <property type="component" value="Unassembled WGS sequence"/>
</dbReference>
<reference evidence="8 9" key="1">
    <citation type="submission" date="2018-07" db="EMBL/GenBank/DDBJ databases">
        <title>Genomic Encyclopedia of Type Strains, Phase IV (KMG-IV): sequencing the most valuable type-strain genomes for metagenomic binning, comparative biology and taxonomic classification.</title>
        <authorList>
            <person name="Goeker M."/>
        </authorList>
    </citation>
    <scope>NUCLEOTIDE SEQUENCE [LARGE SCALE GENOMIC DNA]</scope>
    <source>
        <strain evidence="8 9">DSM 25528</strain>
    </source>
</reference>
<dbReference type="GO" id="GO:0034213">
    <property type="term" value="P:quinolinate catabolic process"/>
    <property type="evidence" value="ECO:0007669"/>
    <property type="project" value="TreeGrafter"/>
</dbReference>
<feature type="domain" description="Quinolinate phosphoribosyl transferase C-terminal" evidence="6">
    <location>
        <begin position="106"/>
        <end position="264"/>
    </location>
</feature>
<dbReference type="RefSeq" id="WP_114363587.1">
    <property type="nucleotide sequence ID" value="NZ_QPIX01000007.1"/>
</dbReference>
<proteinExistence type="inferred from homology"/>
<evidence type="ECO:0000256" key="4">
    <source>
        <dbReference type="ARBA" id="ARBA00022679"/>
    </source>
</evidence>
<accession>A0A6I7HM54</accession>
<feature type="domain" description="Quinolinate phosphoribosyl transferase N-terminal" evidence="7">
    <location>
        <begin position="21"/>
        <end position="104"/>
    </location>
</feature>
<dbReference type="InterPro" id="IPR006242">
    <property type="entry name" value="ModD"/>
</dbReference>
<dbReference type="PIRSF" id="PIRSF006250">
    <property type="entry name" value="NadC_ModD"/>
    <property type="match status" value="1"/>
</dbReference>
<evidence type="ECO:0000256" key="3">
    <source>
        <dbReference type="ARBA" id="ARBA00022676"/>
    </source>
</evidence>
<dbReference type="EMBL" id="QPIX01000007">
    <property type="protein sequence ID" value="RCW23141.1"/>
    <property type="molecule type" value="Genomic_DNA"/>
</dbReference>
<name>A0A6I7HM54_9HYPH</name>
<dbReference type="AlphaFoldDB" id="A0A6I7HM54"/>
<keyword evidence="9" id="KW-1185">Reference proteome</keyword>
<dbReference type="InterPro" id="IPR002638">
    <property type="entry name" value="Quinolinate_PRibosylTrfase_C"/>
</dbReference>